<reference evidence="1" key="1">
    <citation type="submission" date="2018-05" db="EMBL/GenBank/DDBJ databases">
        <authorList>
            <person name="Lanie J.A."/>
            <person name="Ng W.-L."/>
            <person name="Kazmierczak K.M."/>
            <person name="Andrzejewski T.M."/>
            <person name="Davidsen T.M."/>
            <person name="Wayne K.J."/>
            <person name="Tettelin H."/>
            <person name="Glass J.I."/>
            <person name="Rusch D."/>
            <person name="Podicherti R."/>
            <person name="Tsui H.-C.T."/>
            <person name="Winkler M.E."/>
        </authorList>
    </citation>
    <scope>NUCLEOTIDE SEQUENCE</scope>
</reference>
<dbReference type="AlphaFoldDB" id="A0A383BV05"/>
<protein>
    <submittedName>
        <fullName evidence="1">Uncharacterized protein</fullName>
    </submittedName>
</protein>
<dbReference type="EMBL" id="UINC01203106">
    <property type="protein sequence ID" value="SVE23208.1"/>
    <property type="molecule type" value="Genomic_DNA"/>
</dbReference>
<name>A0A383BV05_9ZZZZ</name>
<sequence length="59" mass="6969">MRGQDGDDWYGFKIHLFTDLRQENYRSPSNWTTGKSATQKQNQFAMKLKPGFDINRDID</sequence>
<accession>A0A383BV05</accession>
<gene>
    <name evidence="1" type="ORF">METZ01_LOCUS476062</name>
</gene>
<evidence type="ECO:0000313" key="1">
    <source>
        <dbReference type="EMBL" id="SVE23208.1"/>
    </source>
</evidence>
<organism evidence="1">
    <name type="scientific">marine metagenome</name>
    <dbReference type="NCBI Taxonomy" id="408172"/>
    <lineage>
        <taxon>unclassified sequences</taxon>
        <taxon>metagenomes</taxon>
        <taxon>ecological metagenomes</taxon>
    </lineage>
</organism>
<proteinExistence type="predicted"/>